<comment type="caution">
    <text evidence="2">The sequence shown here is derived from an EMBL/GenBank/DDBJ whole genome shotgun (WGS) entry which is preliminary data.</text>
</comment>
<name>A0A9W8XDT8_9PLEO</name>
<reference evidence="2" key="1">
    <citation type="submission" date="2022-10" db="EMBL/GenBank/DDBJ databases">
        <title>Tapping the CABI collections for fungal endophytes: first genome assemblies for Collariella, Neodidymelliopsis, Ascochyta clinopodiicola, Didymella pomorum, Didymosphaeria variabile, Neocosmospora piperis and Neocucurbitaria cava.</title>
        <authorList>
            <person name="Hill R."/>
        </authorList>
    </citation>
    <scope>NUCLEOTIDE SEQUENCE</scope>
    <source>
        <strain evidence="2">IMI 356815</strain>
    </source>
</reference>
<protein>
    <submittedName>
        <fullName evidence="2">Uncharacterized protein</fullName>
    </submittedName>
</protein>
<dbReference type="GeneID" id="80914430"/>
<dbReference type="EMBL" id="JAPEUX010000008">
    <property type="protein sequence ID" value="KAJ4346967.1"/>
    <property type="molecule type" value="Genomic_DNA"/>
</dbReference>
<gene>
    <name evidence="2" type="ORF">N0V89_010900</name>
</gene>
<accession>A0A9W8XDT8</accession>
<sequence>MAELAVTLADASPVSPHQDTGKHVATPSDRDSGVFLSDNEDLPPSSRPSSTPFPRSFSANTSPQRTDSIARLRRPAELNLGANRNTDDTKPRSELDLRFDLIRNSKNQNKAALRSPTQLLKDRLNLSPKNAEIEEKVRIFTPPKPMLNGCILPGPKVQMKAFTGSSVRARIERSGRPAWWCNFDKLVIFDGIDKSDDWDLKFKTRTSKGLSIARRRGDTETVVIPMDCSHCQNMLNRTEWKYDIQVCKRSVCWDCKERCRWELMQEEEKTRLERVSEERIDANRTRADSVLQDDHVHEEELLAKIGIEQRIKTRIGTVGGIKERLDDAALLAGV</sequence>
<evidence type="ECO:0000313" key="3">
    <source>
        <dbReference type="Proteomes" id="UP001140513"/>
    </source>
</evidence>
<dbReference type="Proteomes" id="UP001140513">
    <property type="component" value="Unassembled WGS sequence"/>
</dbReference>
<dbReference type="AlphaFoldDB" id="A0A9W8XDT8"/>
<dbReference type="RefSeq" id="XP_056066767.1">
    <property type="nucleotide sequence ID" value="XM_056219640.1"/>
</dbReference>
<proteinExistence type="predicted"/>
<organism evidence="2 3">
    <name type="scientific">Didymosphaeria variabile</name>
    <dbReference type="NCBI Taxonomy" id="1932322"/>
    <lineage>
        <taxon>Eukaryota</taxon>
        <taxon>Fungi</taxon>
        <taxon>Dikarya</taxon>
        <taxon>Ascomycota</taxon>
        <taxon>Pezizomycotina</taxon>
        <taxon>Dothideomycetes</taxon>
        <taxon>Pleosporomycetidae</taxon>
        <taxon>Pleosporales</taxon>
        <taxon>Massarineae</taxon>
        <taxon>Didymosphaeriaceae</taxon>
        <taxon>Didymosphaeria</taxon>
    </lineage>
</organism>
<keyword evidence="3" id="KW-1185">Reference proteome</keyword>
<evidence type="ECO:0000313" key="2">
    <source>
        <dbReference type="EMBL" id="KAJ4346967.1"/>
    </source>
</evidence>
<feature type="compositionally biased region" description="Low complexity" evidence="1">
    <location>
        <begin position="43"/>
        <end position="58"/>
    </location>
</feature>
<evidence type="ECO:0000256" key="1">
    <source>
        <dbReference type="SAM" id="MobiDB-lite"/>
    </source>
</evidence>
<feature type="region of interest" description="Disordered" evidence="1">
    <location>
        <begin position="1"/>
        <end position="92"/>
    </location>
</feature>
<dbReference type="OrthoDB" id="3944493at2759"/>